<name>A0A1F5C6C4_9BACT</name>
<protein>
    <recommendedName>
        <fullName evidence="6">Large ribosomal subunit protein uL6</fullName>
    </recommendedName>
</protein>
<dbReference type="PROSITE" id="PS00525">
    <property type="entry name" value="RIBOSOMAL_L6_1"/>
    <property type="match status" value="1"/>
</dbReference>
<dbReference type="FunFam" id="3.90.930.12:FF:000002">
    <property type="entry name" value="50S ribosomal protein L6"/>
    <property type="match status" value="1"/>
</dbReference>
<accession>A0A1F5C6C4</accession>
<dbReference type="InterPro" id="IPR020040">
    <property type="entry name" value="Ribosomal_uL6_a/b-dom"/>
</dbReference>
<comment type="function">
    <text evidence="6 8">This protein binds to the 23S rRNA, and is important in its secondary structure. It is located near the subunit interface in the base of the L7/L12 stalk, and near the tRNA binding site of the peptidyltransferase center.</text>
</comment>
<dbReference type="GO" id="GO:0022625">
    <property type="term" value="C:cytosolic large ribosomal subunit"/>
    <property type="evidence" value="ECO:0007669"/>
    <property type="project" value="UniProtKB-UniRule"/>
</dbReference>
<sequence length="181" mass="19581">MSRIGKLPIQIPSGVTVEINGQEVFVKGSRGQLKQIIPEEIKIEVSDNQVVFTVFNQTKNSSACWGLSRALVNNMIKGVTEGFEKKLEIEGVGYKAVLGGADLVLSLGFSHPIIIKAPQGIVFKVEKNVIIISGIDKKLVGQISADIRAEKKPEPYKGKGIHYLGEVIRRKAGKKATATAS</sequence>
<dbReference type="PRINTS" id="PR00059">
    <property type="entry name" value="RIBOSOMALL6"/>
</dbReference>
<dbReference type="Proteomes" id="UP000177947">
    <property type="component" value="Unassembled WGS sequence"/>
</dbReference>
<reference evidence="10 11" key="1">
    <citation type="journal article" date="2016" name="Nat. Commun.">
        <title>Thousands of microbial genomes shed light on interconnected biogeochemical processes in an aquifer system.</title>
        <authorList>
            <person name="Anantharaman K."/>
            <person name="Brown C.T."/>
            <person name="Hug L.A."/>
            <person name="Sharon I."/>
            <person name="Castelle C.J."/>
            <person name="Probst A.J."/>
            <person name="Thomas B.C."/>
            <person name="Singh A."/>
            <person name="Wilkins M.J."/>
            <person name="Karaoz U."/>
            <person name="Brodie E.L."/>
            <person name="Williams K.H."/>
            <person name="Hubbard S.S."/>
            <person name="Banfield J.F."/>
        </authorList>
    </citation>
    <scope>NUCLEOTIDE SEQUENCE [LARGE SCALE GENOMIC DNA]</scope>
</reference>
<evidence type="ECO:0000256" key="2">
    <source>
        <dbReference type="ARBA" id="ARBA00022730"/>
    </source>
</evidence>
<dbReference type="AlphaFoldDB" id="A0A1F5C6C4"/>
<comment type="subunit">
    <text evidence="6">Part of the 50S ribosomal subunit.</text>
</comment>
<dbReference type="SUPFAM" id="SSF56053">
    <property type="entry name" value="Ribosomal protein L6"/>
    <property type="match status" value="2"/>
</dbReference>
<dbReference type="InterPro" id="IPR036789">
    <property type="entry name" value="Ribosomal_uL6-like_a/b-dom_sf"/>
</dbReference>
<organism evidence="10 11">
    <name type="scientific">Candidatus Azambacteria bacterium RIFCSPLOWO2_01_FULL_37_9</name>
    <dbReference type="NCBI Taxonomy" id="1797297"/>
    <lineage>
        <taxon>Bacteria</taxon>
        <taxon>Candidatus Azamiibacteriota</taxon>
    </lineage>
</organism>
<evidence type="ECO:0000256" key="6">
    <source>
        <dbReference type="HAMAP-Rule" id="MF_01365"/>
    </source>
</evidence>
<dbReference type="InterPro" id="IPR002358">
    <property type="entry name" value="Ribosomal_uL6_CS"/>
</dbReference>
<dbReference type="GO" id="GO:0019843">
    <property type="term" value="F:rRNA binding"/>
    <property type="evidence" value="ECO:0007669"/>
    <property type="project" value="UniProtKB-UniRule"/>
</dbReference>
<evidence type="ECO:0000313" key="10">
    <source>
        <dbReference type="EMBL" id="OGD38416.1"/>
    </source>
</evidence>
<gene>
    <name evidence="6" type="primary">rplF</name>
    <name evidence="10" type="ORF">A2907_01260</name>
</gene>
<evidence type="ECO:0000256" key="7">
    <source>
        <dbReference type="RuleBase" id="RU003869"/>
    </source>
</evidence>
<keyword evidence="2 6" id="KW-0699">rRNA-binding</keyword>
<dbReference type="EMBL" id="MEYQ01000045">
    <property type="protein sequence ID" value="OGD38416.1"/>
    <property type="molecule type" value="Genomic_DNA"/>
</dbReference>
<comment type="similarity">
    <text evidence="1 6 7">Belongs to the universal ribosomal protein uL6 family.</text>
</comment>
<feature type="domain" description="Large ribosomal subunit protein uL6 alpha-beta" evidence="9">
    <location>
        <begin position="11"/>
        <end position="82"/>
    </location>
</feature>
<keyword evidence="4 6" id="KW-0689">Ribosomal protein</keyword>
<dbReference type="PIRSF" id="PIRSF002162">
    <property type="entry name" value="Ribosomal_L6"/>
    <property type="match status" value="1"/>
</dbReference>
<keyword evidence="5 6" id="KW-0687">Ribonucleoprotein</keyword>
<evidence type="ECO:0000259" key="9">
    <source>
        <dbReference type="Pfam" id="PF00347"/>
    </source>
</evidence>
<comment type="caution">
    <text evidence="10">The sequence shown here is derived from an EMBL/GenBank/DDBJ whole genome shotgun (WGS) entry which is preliminary data.</text>
</comment>
<dbReference type="Gene3D" id="3.90.930.12">
    <property type="entry name" value="Ribosomal protein L6, alpha-beta domain"/>
    <property type="match status" value="2"/>
</dbReference>
<evidence type="ECO:0000256" key="4">
    <source>
        <dbReference type="ARBA" id="ARBA00022980"/>
    </source>
</evidence>
<dbReference type="GO" id="GO:0002181">
    <property type="term" value="P:cytoplasmic translation"/>
    <property type="evidence" value="ECO:0007669"/>
    <property type="project" value="TreeGrafter"/>
</dbReference>
<evidence type="ECO:0000256" key="5">
    <source>
        <dbReference type="ARBA" id="ARBA00023274"/>
    </source>
</evidence>
<dbReference type="FunFam" id="3.90.930.12:FF:000001">
    <property type="entry name" value="50S ribosomal protein L6"/>
    <property type="match status" value="1"/>
</dbReference>
<dbReference type="HAMAP" id="MF_01365_B">
    <property type="entry name" value="Ribosomal_uL6_B"/>
    <property type="match status" value="1"/>
</dbReference>
<dbReference type="InterPro" id="IPR000702">
    <property type="entry name" value="Ribosomal_uL6-like"/>
</dbReference>
<evidence type="ECO:0000256" key="3">
    <source>
        <dbReference type="ARBA" id="ARBA00022884"/>
    </source>
</evidence>
<evidence type="ECO:0000313" key="11">
    <source>
        <dbReference type="Proteomes" id="UP000177947"/>
    </source>
</evidence>
<proteinExistence type="inferred from homology"/>
<dbReference type="GO" id="GO:0003735">
    <property type="term" value="F:structural constituent of ribosome"/>
    <property type="evidence" value="ECO:0007669"/>
    <property type="project" value="UniProtKB-UniRule"/>
</dbReference>
<feature type="domain" description="Large ribosomal subunit protein uL6 alpha-beta" evidence="9">
    <location>
        <begin position="91"/>
        <end position="163"/>
    </location>
</feature>
<dbReference type="InterPro" id="IPR019906">
    <property type="entry name" value="Ribosomal_uL6_bac-type"/>
</dbReference>
<dbReference type="Pfam" id="PF00347">
    <property type="entry name" value="Ribosomal_L6"/>
    <property type="match status" value="2"/>
</dbReference>
<dbReference type="PANTHER" id="PTHR11655:SF14">
    <property type="entry name" value="LARGE RIBOSOMAL SUBUNIT PROTEIN UL6M"/>
    <property type="match status" value="1"/>
</dbReference>
<evidence type="ECO:0000256" key="1">
    <source>
        <dbReference type="ARBA" id="ARBA00009356"/>
    </source>
</evidence>
<evidence type="ECO:0000256" key="8">
    <source>
        <dbReference type="RuleBase" id="RU003870"/>
    </source>
</evidence>
<dbReference type="NCBIfam" id="TIGR03654">
    <property type="entry name" value="L6_bact"/>
    <property type="match status" value="1"/>
</dbReference>
<dbReference type="PANTHER" id="PTHR11655">
    <property type="entry name" value="60S/50S RIBOSOMAL PROTEIN L6/L9"/>
    <property type="match status" value="1"/>
</dbReference>
<keyword evidence="3 6" id="KW-0694">RNA-binding</keyword>